<evidence type="ECO:0000313" key="2">
    <source>
        <dbReference type="EMBL" id="EGG06408.1"/>
    </source>
</evidence>
<dbReference type="RefSeq" id="XP_007410242.1">
    <property type="nucleotide sequence ID" value="XM_007410180.1"/>
</dbReference>
<keyword evidence="1" id="KW-1133">Transmembrane helix</keyword>
<keyword evidence="1" id="KW-0472">Membrane</keyword>
<name>F4RMD2_MELLP</name>
<protein>
    <submittedName>
        <fullName evidence="2">Uncharacterized protein</fullName>
    </submittedName>
</protein>
<dbReference type="EMBL" id="GL883108">
    <property type="protein sequence ID" value="EGG06408.1"/>
    <property type="molecule type" value="Genomic_DNA"/>
</dbReference>
<dbReference type="VEuPathDB" id="FungiDB:MELLADRAFT_106705"/>
<dbReference type="KEGG" id="mlr:MELLADRAFT_106705"/>
<dbReference type="OrthoDB" id="2498400at2759"/>
<feature type="transmembrane region" description="Helical" evidence="1">
    <location>
        <begin position="416"/>
        <end position="436"/>
    </location>
</feature>
<evidence type="ECO:0000313" key="3">
    <source>
        <dbReference type="Proteomes" id="UP000001072"/>
    </source>
</evidence>
<dbReference type="AlphaFoldDB" id="F4RMD2"/>
<dbReference type="GeneID" id="18922975"/>
<reference evidence="3" key="1">
    <citation type="journal article" date="2011" name="Proc. Natl. Acad. Sci. U.S.A.">
        <title>Obligate biotrophy features unraveled by the genomic analysis of rust fungi.</title>
        <authorList>
            <person name="Duplessis S."/>
            <person name="Cuomo C.A."/>
            <person name="Lin Y.-C."/>
            <person name="Aerts A."/>
            <person name="Tisserant E."/>
            <person name="Veneault-Fourrey C."/>
            <person name="Joly D.L."/>
            <person name="Hacquard S."/>
            <person name="Amselem J."/>
            <person name="Cantarel B.L."/>
            <person name="Chiu R."/>
            <person name="Coutinho P.M."/>
            <person name="Feau N."/>
            <person name="Field M."/>
            <person name="Frey P."/>
            <person name="Gelhaye E."/>
            <person name="Goldberg J."/>
            <person name="Grabherr M.G."/>
            <person name="Kodira C.D."/>
            <person name="Kohler A."/>
            <person name="Kuees U."/>
            <person name="Lindquist E.A."/>
            <person name="Lucas S.M."/>
            <person name="Mago R."/>
            <person name="Mauceli E."/>
            <person name="Morin E."/>
            <person name="Murat C."/>
            <person name="Pangilinan J.L."/>
            <person name="Park R."/>
            <person name="Pearson M."/>
            <person name="Quesneville H."/>
            <person name="Rouhier N."/>
            <person name="Sakthikumar S."/>
            <person name="Salamov A.A."/>
            <person name="Schmutz J."/>
            <person name="Selles B."/>
            <person name="Shapiro H."/>
            <person name="Tanguay P."/>
            <person name="Tuskan G.A."/>
            <person name="Henrissat B."/>
            <person name="Van de Peer Y."/>
            <person name="Rouze P."/>
            <person name="Ellis J.G."/>
            <person name="Dodds P.N."/>
            <person name="Schein J.E."/>
            <person name="Zhong S."/>
            <person name="Hamelin R.C."/>
            <person name="Grigoriev I.V."/>
            <person name="Szabo L.J."/>
            <person name="Martin F."/>
        </authorList>
    </citation>
    <scope>NUCLEOTIDE SEQUENCE [LARGE SCALE GENOMIC DNA]</scope>
    <source>
        <strain evidence="3">98AG31 / pathotype 3-4-7</strain>
    </source>
</reference>
<evidence type="ECO:0000256" key="1">
    <source>
        <dbReference type="SAM" id="Phobius"/>
    </source>
</evidence>
<keyword evidence="3" id="KW-1185">Reference proteome</keyword>
<dbReference type="Proteomes" id="UP000001072">
    <property type="component" value="Unassembled WGS sequence"/>
</dbReference>
<accession>F4RMD2</accession>
<dbReference type="HOGENOM" id="CLU_572479_0_0_1"/>
<proteinExistence type="predicted"/>
<keyword evidence="1" id="KW-0812">Transmembrane</keyword>
<organism evidence="3">
    <name type="scientific">Melampsora larici-populina (strain 98AG31 / pathotype 3-4-7)</name>
    <name type="common">Poplar leaf rust fungus</name>
    <dbReference type="NCBI Taxonomy" id="747676"/>
    <lineage>
        <taxon>Eukaryota</taxon>
        <taxon>Fungi</taxon>
        <taxon>Dikarya</taxon>
        <taxon>Basidiomycota</taxon>
        <taxon>Pucciniomycotina</taxon>
        <taxon>Pucciniomycetes</taxon>
        <taxon>Pucciniales</taxon>
        <taxon>Melampsoraceae</taxon>
        <taxon>Melampsora</taxon>
    </lineage>
</organism>
<sequence length="477" mass="53281">MTHYAERLNHHDPLNTFENHAYPESFRDLDLLAEDETYDHHPRQTRFHGGDYHRDPLLSHHGDFGNNLGYHHSDGLMNDLDYHERFDHPSSHLGGIGSHPPLTRDHLHHHDLDLHGYNPPLVDTYYNRMHDVLPRHLPYYDQDAFMGYGGLGGSSGMGMEGMGYGTGLGYGTDMGYGVGLGHGASLGYGAGMGMGMGSTIGMDPFVDGINHDYGYGRVPPLSSYGLSPTGFQPSHGPMLDDLYLFELMLRSDQLLSERERLNRWEERMRWEELNDLERENQWKQMSLMRRAQLGLGGGSYWGSQLGGVPIDHSLGYHNMIPASGRSAISAGILGQPHYGLSSGLATRYPMWGIGGLGMGRRISNHRLRPRHLIRQANIRRDYAERRGEIPPRPRIVGPGLMGTGVPAQHCGLRAGLGLLMCFGPVFIYIFIIKCIISATSMSSRDLYLNADPKHERHIYNVSHHKQAARTAMRGGAV</sequence>
<gene>
    <name evidence="2" type="ORF">MELLADRAFT_106705</name>
</gene>
<dbReference type="InParanoid" id="F4RMD2"/>